<dbReference type="CTD" id="38588"/>
<gene>
    <name evidence="3" type="primary">LOC105366694</name>
</gene>
<organism evidence="2 3">
    <name type="scientific">Ceratosolen solmsi marchali</name>
    <dbReference type="NCBI Taxonomy" id="326594"/>
    <lineage>
        <taxon>Eukaryota</taxon>
        <taxon>Metazoa</taxon>
        <taxon>Ecdysozoa</taxon>
        <taxon>Arthropoda</taxon>
        <taxon>Hexapoda</taxon>
        <taxon>Insecta</taxon>
        <taxon>Pterygota</taxon>
        <taxon>Neoptera</taxon>
        <taxon>Endopterygota</taxon>
        <taxon>Hymenoptera</taxon>
        <taxon>Apocrita</taxon>
        <taxon>Proctotrupomorpha</taxon>
        <taxon>Chalcidoidea</taxon>
        <taxon>Agaonidae</taxon>
        <taxon>Agaoninae</taxon>
        <taxon>Ceratosolen</taxon>
    </lineage>
</organism>
<accession>A0AAJ7E0U7</accession>
<dbReference type="RefSeq" id="XP_011503520.1">
    <property type="nucleotide sequence ID" value="XM_011505218.1"/>
</dbReference>
<keyword evidence="2" id="KW-1185">Reference proteome</keyword>
<dbReference type="KEGG" id="csol:105366694"/>
<reference evidence="3" key="1">
    <citation type="submission" date="2025-08" db="UniProtKB">
        <authorList>
            <consortium name="RefSeq"/>
        </authorList>
    </citation>
    <scope>IDENTIFICATION</scope>
</reference>
<proteinExistence type="predicted"/>
<keyword evidence="1" id="KW-0472">Membrane</keyword>
<keyword evidence="1" id="KW-1133">Transmembrane helix</keyword>
<evidence type="ECO:0000256" key="1">
    <source>
        <dbReference type="SAM" id="Phobius"/>
    </source>
</evidence>
<feature type="transmembrane region" description="Helical" evidence="1">
    <location>
        <begin position="45"/>
        <end position="71"/>
    </location>
</feature>
<keyword evidence="1" id="KW-0812">Transmembrane</keyword>
<evidence type="ECO:0000313" key="3">
    <source>
        <dbReference type="RefSeq" id="XP_011503520.1"/>
    </source>
</evidence>
<name>A0AAJ7E0U7_9HYME</name>
<dbReference type="AlphaFoldDB" id="A0AAJ7E0U7"/>
<dbReference type="Proteomes" id="UP000695007">
    <property type="component" value="Unplaced"/>
</dbReference>
<protein>
    <submittedName>
        <fullName evidence="3">Uncharacterized protein LOC105366694</fullName>
    </submittedName>
</protein>
<evidence type="ECO:0000313" key="2">
    <source>
        <dbReference type="Proteomes" id="UP000695007"/>
    </source>
</evidence>
<dbReference type="GeneID" id="105366694"/>
<sequence>MSSRNILYYLAIGFLIIGIFLNESEARRKILRGRKNITRRYYNGTAIPAWSIAMISGLSMLIIGGGLYLILKKLMIDSIEINEASSYQPAMQDDV</sequence>
<feature type="transmembrane region" description="Helical" evidence="1">
    <location>
        <begin position="6"/>
        <end position="24"/>
    </location>
</feature>